<gene>
    <name evidence="1" type="ORF">V1517DRAFT_314345</name>
</gene>
<accession>A0ACC3TZ68</accession>
<evidence type="ECO:0000313" key="1">
    <source>
        <dbReference type="EMBL" id="KAK9325508.1"/>
    </source>
</evidence>
<sequence>MSEGTEGFATGASASANVGDIFSMPISDSIRLDGPENESEALSPPVNGDDWSSNAASDAPEDSTEAADDAGDKPSDSGQVNDNDTTSEVPKIQSAESDSKIVSDASIQEATQVAGVAEPNEAESEVPAADSKAEFTEATAEMAAEAAVQQTDTTNVGNDKAVELVSAQQDSENTKLFREDDNLFTTGDTDEANILPKPTTQASSNSVRSPGEEPAIPPVQGPTTEASPSYQSGIPVDKLTTSSDIPQARLSPMRSFSRIPSIPEQPRPISVTSTYSSQDDSFASSDSLETEQPLDMAANYQDLPPELISMADRFTESIHQITSTASLSVEKLSELFQDFYVTIQDKATAYLRRNTLRRTYEVQMMSFEEIAKKKKERKQKEAQKLLYEDLVEKMVCEACYNEIFMFQGSDDEAKDATLATKIAALKLINIGMEHLGVPELKDSGIGPFLIPAGNELYKMVDKHCPKEKLALLISAHKQIVDVLSKLTQTNGQDGQSGADFVLPTLIFSVIQADPPHIASNLAFIQRFRTSKTINGETAYCLTNFEAVVAFLETVDLATLKVDPAEIQALAAARPISTSSIANPLTLSPQSSIKSVSSASTTKSSGGTSSAAAAAPLSPVLPVRDAKRAANPPARSSSLQASSASISQPINNGMSMPQQGIDSSSKRLSFYPSDIAASAVNTADHGIKSLGSTFENSYKFLFGGRGSSPSTNVMQKPVQMKATANAASLEKRTQEVLQSSSALISTYTDVSKRESTTASPPAYAELLPSERSTPTTDLPSTGFSTFRQRAASSLFSDEVATSQPSGSSFPGTIARVGSSDSNKATKSATDEDGGKRSIFSNMRSFGRGGPAKESAIDSEALNNLPKIAKPSQKFDGIESASQLRLGDIDELLKDYKRMIDYLKSISAFEESS</sequence>
<keyword evidence="2" id="KW-1185">Reference proteome</keyword>
<reference evidence="2" key="1">
    <citation type="journal article" date="2024" name="Front. Bioeng. Biotechnol.">
        <title>Genome-scale model development and genomic sequencing of the oleaginous clade Lipomyces.</title>
        <authorList>
            <person name="Czajka J.J."/>
            <person name="Han Y."/>
            <person name="Kim J."/>
            <person name="Mondo S.J."/>
            <person name="Hofstad B.A."/>
            <person name="Robles A."/>
            <person name="Haridas S."/>
            <person name="Riley R."/>
            <person name="LaButti K."/>
            <person name="Pangilinan J."/>
            <person name="Andreopoulos W."/>
            <person name="Lipzen A."/>
            <person name="Yan J."/>
            <person name="Wang M."/>
            <person name="Ng V."/>
            <person name="Grigoriev I.V."/>
            <person name="Spatafora J.W."/>
            <person name="Magnuson J.K."/>
            <person name="Baker S.E."/>
            <person name="Pomraning K.R."/>
        </authorList>
    </citation>
    <scope>NUCLEOTIDE SEQUENCE [LARGE SCALE GENOMIC DNA]</scope>
    <source>
        <strain evidence="2">CBS 10300</strain>
    </source>
</reference>
<dbReference type="EMBL" id="MU970040">
    <property type="protein sequence ID" value="KAK9325508.1"/>
    <property type="molecule type" value="Genomic_DNA"/>
</dbReference>
<evidence type="ECO:0000313" key="2">
    <source>
        <dbReference type="Proteomes" id="UP001489719"/>
    </source>
</evidence>
<name>A0ACC3TZ68_9ASCO</name>
<proteinExistence type="predicted"/>
<dbReference type="Proteomes" id="UP001489719">
    <property type="component" value="Unassembled WGS sequence"/>
</dbReference>
<comment type="caution">
    <text evidence="1">The sequence shown here is derived from an EMBL/GenBank/DDBJ whole genome shotgun (WGS) entry which is preliminary data.</text>
</comment>
<protein>
    <submittedName>
        <fullName evidence="1">Uncharacterized protein</fullName>
    </submittedName>
</protein>
<organism evidence="1 2">
    <name type="scientific">Lipomyces orientalis</name>
    <dbReference type="NCBI Taxonomy" id="1233043"/>
    <lineage>
        <taxon>Eukaryota</taxon>
        <taxon>Fungi</taxon>
        <taxon>Dikarya</taxon>
        <taxon>Ascomycota</taxon>
        <taxon>Saccharomycotina</taxon>
        <taxon>Lipomycetes</taxon>
        <taxon>Lipomycetales</taxon>
        <taxon>Lipomycetaceae</taxon>
        <taxon>Lipomyces</taxon>
    </lineage>
</organism>